<gene>
    <name evidence="1" type="ORF">Sangu_1731600</name>
</gene>
<evidence type="ECO:0000313" key="1">
    <source>
        <dbReference type="EMBL" id="KAL0326536.1"/>
    </source>
</evidence>
<accession>A0AAW2M5U5</accession>
<comment type="caution">
    <text evidence="1">The sequence shown here is derived from an EMBL/GenBank/DDBJ whole genome shotgun (WGS) entry which is preliminary data.</text>
</comment>
<sequence length="117" mass="13104">MQGALHGMSISRNGPRASHLLFADDTLIFPQATREALLCIRDLLQRFEEASCLAINWQKSAAVFSKNETAVSWKELGRVLGVLVVDKHEKYLGLPTVIGRSTGAVFDHIKIRIWNKM</sequence>
<name>A0AAW2M5U5_9LAMI</name>
<protein>
    <recommendedName>
        <fullName evidence="2">Reverse transcriptase domain-containing protein</fullName>
    </recommendedName>
</protein>
<organism evidence="1">
    <name type="scientific">Sesamum angustifolium</name>
    <dbReference type="NCBI Taxonomy" id="2727405"/>
    <lineage>
        <taxon>Eukaryota</taxon>
        <taxon>Viridiplantae</taxon>
        <taxon>Streptophyta</taxon>
        <taxon>Embryophyta</taxon>
        <taxon>Tracheophyta</taxon>
        <taxon>Spermatophyta</taxon>
        <taxon>Magnoliopsida</taxon>
        <taxon>eudicotyledons</taxon>
        <taxon>Gunneridae</taxon>
        <taxon>Pentapetalae</taxon>
        <taxon>asterids</taxon>
        <taxon>lamiids</taxon>
        <taxon>Lamiales</taxon>
        <taxon>Pedaliaceae</taxon>
        <taxon>Sesamum</taxon>
    </lineage>
</organism>
<evidence type="ECO:0008006" key="2">
    <source>
        <dbReference type="Google" id="ProtNLM"/>
    </source>
</evidence>
<reference evidence="1" key="1">
    <citation type="submission" date="2020-06" db="EMBL/GenBank/DDBJ databases">
        <authorList>
            <person name="Li T."/>
            <person name="Hu X."/>
            <person name="Zhang T."/>
            <person name="Song X."/>
            <person name="Zhang H."/>
            <person name="Dai N."/>
            <person name="Sheng W."/>
            <person name="Hou X."/>
            <person name="Wei L."/>
        </authorList>
    </citation>
    <scope>NUCLEOTIDE SEQUENCE</scope>
    <source>
        <strain evidence="1">G01</strain>
        <tissue evidence="1">Leaf</tissue>
    </source>
</reference>
<proteinExistence type="predicted"/>
<reference evidence="1" key="2">
    <citation type="journal article" date="2024" name="Plant">
        <title>Genomic evolution and insights into agronomic trait innovations of Sesamum species.</title>
        <authorList>
            <person name="Miao H."/>
            <person name="Wang L."/>
            <person name="Qu L."/>
            <person name="Liu H."/>
            <person name="Sun Y."/>
            <person name="Le M."/>
            <person name="Wang Q."/>
            <person name="Wei S."/>
            <person name="Zheng Y."/>
            <person name="Lin W."/>
            <person name="Duan Y."/>
            <person name="Cao H."/>
            <person name="Xiong S."/>
            <person name="Wang X."/>
            <person name="Wei L."/>
            <person name="Li C."/>
            <person name="Ma Q."/>
            <person name="Ju M."/>
            <person name="Zhao R."/>
            <person name="Li G."/>
            <person name="Mu C."/>
            <person name="Tian Q."/>
            <person name="Mei H."/>
            <person name="Zhang T."/>
            <person name="Gao T."/>
            <person name="Zhang H."/>
        </authorList>
    </citation>
    <scope>NUCLEOTIDE SEQUENCE</scope>
    <source>
        <strain evidence="1">G01</strain>
    </source>
</reference>
<dbReference type="AlphaFoldDB" id="A0AAW2M5U5"/>
<dbReference type="EMBL" id="JACGWK010000011">
    <property type="protein sequence ID" value="KAL0326536.1"/>
    <property type="molecule type" value="Genomic_DNA"/>
</dbReference>